<evidence type="ECO:0000256" key="1">
    <source>
        <dbReference type="SAM" id="Phobius"/>
    </source>
</evidence>
<evidence type="ECO:0000313" key="2">
    <source>
        <dbReference type="EMBL" id="ANY68193.1"/>
    </source>
</evidence>
<dbReference type="Pfam" id="PF04020">
    <property type="entry name" value="Phage_holin_4_2"/>
    <property type="match status" value="1"/>
</dbReference>
<feature type="transmembrane region" description="Helical" evidence="1">
    <location>
        <begin position="60"/>
        <end position="80"/>
    </location>
</feature>
<feature type="transmembrane region" description="Helical" evidence="1">
    <location>
        <begin position="33"/>
        <end position="53"/>
    </location>
</feature>
<accession>A0A1B2DKF4</accession>
<dbReference type="EMBL" id="CP016808">
    <property type="protein sequence ID" value="ANY68193.1"/>
    <property type="molecule type" value="Genomic_DNA"/>
</dbReference>
<dbReference type="RefSeq" id="WP_056034380.1">
    <property type="nucleotide sequence ID" value="NZ_CP016808.1"/>
</dbReference>
<feature type="transmembrane region" description="Helical" evidence="1">
    <location>
        <begin position="86"/>
        <end position="105"/>
    </location>
</feature>
<name>A0A1B2DKF4_9BACL</name>
<feature type="transmembrane region" description="Helical" evidence="1">
    <location>
        <begin position="7"/>
        <end position="27"/>
    </location>
</feature>
<keyword evidence="1" id="KW-0812">Transmembrane</keyword>
<dbReference type="InterPro" id="IPR007165">
    <property type="entry name" value="Phage_holin_4_2"/>
</dbReference>
<gene>
    <name evidence="2" type="ORF">BBD42_18205</name>
</gene>
<organism evidence="2">
    <name type="scientific">Paenibacillus sp. BIHB 4019</name>
    <dbReference type="NCBI Taxonomy" id="1870819"/>
    <lineage>
        <taxon>Bacteria</taxon>
        <taxon>Bacillati</taxon>
        <taxon>Bacillota</taxon>
        <taxon>Bacilli</taxon>
        <taxon>Bacillales</taxon>
        <taxon>Paenibacillaceae</taxon>
        <taxon>Paenibacillus</taxon>
    </lineage>
</organism>
<evidence type="ECO:0008006" key="3">
    <source>
        <dbReference type="Google" id="ProtNLM"/>
    </source>
</evidence>
<reference evidence="2" key="1">
    <citation type="submission" date="2016-08" db="EMBL/GenBank/DDBJ databases">
        <title>Complete Genome Seqeunce of Paenibacillus sp. BIHB 4019 from tea rhizoplane.</title>
        <authorList>
            <person name="Thakur R."/>
            <person name="Swarnkar M.K."/>
            <person name="Gulati A."/>
        </authorList>
    </citation>
    <scope>NUCLEOTIDE SEQUENCE [LARGE SCALE GENOMIC DNA]</scope>
    <source>
        <strain evidence="2">BIHB4019</strain>
    </source>
</reference>
<dbReference type="AlphaFoldDB" id="A0A1B2DKF4"/>
<sequence>MSFLGHVVRFIVAALVLMLVGLIVPQFSVGGFWSALMLAIVIAVLGWIIEAIFGKKVTPFGRGIVGFIASVVVIWIAQFIVSGVSVTWLGAILAALVIGIIDLFIPVSTPYEAGRSDHDRRSSDH</sequence>
<keyword evidence="1" id="KW-1133">Transmembrane helix</keyword>
<protein>
    <recommendedName>
        <fullName evidence="3">Phage holin family protein</fullName>
    </recommendedName>
</protein>
<keyword evidence="1" id="KW-0472">Membrane</keyword>
<proteinExistence type="predicted"/>